<feature type="signal peptide" evidence="2">
    <location>
        <begin position="1"/>
        <end position="20"/>
    </location>
</feature>
<dbReference type="Proteomes" id="UP000245466">
    <property type="component" value="Unassembled WGS sequence"/>
</dbReference>
<organism evidence="4 5">
    <name type="scientific">Pontibacter virosus</name>
    <dbReference type="NCBI Taxonomy" id="1765052"/>
    <lineage>
        <taxon>Bacteria</taxon>
        <taxon>Pseudomonadati</taxon>
        <taxon>Bacteroidota</taxon>
        <taxon>Cytophagia</taxon>
        <taxon>Cytophagales</taxon>
        <taxon>Hymenobacteraceae</taxon>
        <taxon>Pontibacter</taxon>
    </lineage>
</organism>
<keyword evidence="5" id="KW-1185">Reference proteome</keyword>
<gene>
    <name evidence="4" type="ORF">C8E01_11830</name>
</gene>
<accession>A0A2U1AP36</accession>
<proteinExistence type="predicted"/>
<dbReference type="InterPro" id="IPR011250">
    <property type="entry name" value="OMP/PagP_B-barrel"/>
</dbReference>
<dbReference type="Pfam" id="PF13505">
    <property type="entry name" value="OMP_b-brl"/>
    <property type="match status" value="1"/>
</dbReference>
<sequence>MKTYLTLFALYLTLSFPAIASDDDTAKVSESKFYTGIGLTTITYHIYYKDSSPARHLTSGYFTPVTLLVGYKVNDRVRLQTGVGYGGSSDKAEWSRNHQATDTVRYRAASRTKVLSIPVTVQADLFKAFRRVPLYGTVSAITAYGNTKSSLTETLHGVPVTVYTKDRGVNVFLMAGLGTNFKISNQFRGYTELYLLKRNLTGNNDFDYDWEAYSPWGRRLFKSFAFGVNYQL</sequence>
<name>A0A2U1AP36_9BACT</name>
<evidence type="ECO:0000313" key="5">
    <source>
        <dbReference type="Proteomes" id="UP000245466"/>
    </source>
</evidence>
<evidence type="ECO:0000259" key="3">
    <source>
        <dbReference type="Pfam" id="PF13505"/>
    </source>
</evidence>
<dbReference type="AlphaFoldDB" id="A0A2U1AP36"/>
<comment type="caution">
    <text evidence="4">The sequence shown here is derived from an EMBL/GenBank/DDBJ whole genome shotgun (WGS) entry which is preliminary data.</text>
</comment>
<dbReference type="EMBL" id="QEKI01000018">
    <property type="protein sequence ID" value="PVY38183.1"/>
    <property type="molecule type" value="Genomic_DNA"/>
</dbReference>
<dbReference type="OrthoDB" id="850330at2"/>
<dbReference type="SUPFAM" id="SSF56925">
    <property type="entry name" value="OMPA-like"/>
    <property type="match status" value="1"/>
</dbReference>
<keyword evidence="1 2" id="KW-0732">Signal</keyword>
<evidence type="ECO:0000313" key="4">
    <source>
        <dbReference type="EMBL" id="PVY38183.1"/>
    </source>
</evidence>
<feature type="domain" description="Outer membrane protein beta-barrel" evidence="3">
    <location>
        <begin position="8"/>
        <end position="189"/>
    </location>
</feature>
<evidence type="ECO:0000256" key="2">
    <source>
        <dbReference type="SAM" id="SignalP"/>
    </source>
</evidence>
<dbReference type="InterPro" id="IPR027385">
    <property type="entry name" value="Beta-barrel_OMP"/>
</dbReference>
<dbReference type="RefSeq" id="WP_133242796.1">
    <property type="nucleotide sequence ID" value="NZ_QEKI01000018.1"/>
</dbReference>
<feature type="chain" id="PRO_5015756771" evidence="2">
    <location>
        <begin position="21"/>
        <end position="232"/>
    </location>
</feature>
<evidence type="ECO:0000256" key="1">
    <source>
        <dbReference type="ARBA" id="ARBA00022729"/>
    </source>
</evidence>
<protein>
    <submittedName>
        <fullName evidence="4">Outer membrane protein with beta-barrel domain</fullName>
    </submittedName>
</protein>
<reference evidence="4 5" key="1">
    <citation type="submission" date="2018-04" db="EMBL/GenBank/DDBJ databases">
        <title>Genomic Encyclopedia of Type Strains, Phase IV (KMG-IV): sequencing the most valuable type-strain genomes for metagenomic binning, comparative biology and taxonomic classification.</title>
        <authorList>
            <person name="Goeker M."/>
        </authorList>
    </citation>
    <scope>NUCLEOTIDE SEQUENCE [LARGE SCALE GENOMIC DNA]</scope>
    <source>
        <strain evidence="4 5">DSM 100231</strain>
    </source>
</reference>